<feature type="transmembrane region" description="Helical" evidence="6">
    <location>
        <begin position="233"/>
        <end position="254"/>
    </location>
</feature>
<feature type="transmembrane region" description="Helical" evidence="6">
    <location>
        <begin position="428"/>
        <end position="450"/>
    </location>
</feature>
<evidence type="ECO:0000256" key="1">
    <source>
        <dbReference type="ARBA" id="ARBA00004141"/>
    </source>
</evidence>
<feature type="transmembrane region" description="Helical" evidence="6">
    <location>
        <begin position="266"/>
        <end position="286"/>
    </location>
</feature>
<feature type="transmembrane region" description="Helical" evidence="6">
    <location>
        <begin position="104"/>
        <end position="122"/>
    </location>
</feature>
<evidence type="ECO:0000256" key="3">
    <source>
        <dbReference type="ARBA" id="ARBA00022989"/>
    </source>
</evidence>
<keyword evidence="9" id="KW-1185">Reference proteome</keyword>
<dbReference type="Gene3D" id="1.20.1720.10">
    <property type="entry name" value="Multidrug resistance protein D"/>
    <property type="match status" value="1"/>
</dbReference>
<reference evidence="8 9" key="1">
    <citation type="submission" date="2017-10" db="EMBL/GenBank/DDBJ databases">
        <title>Comparative genomics in systemic dimorphic fungi from Ajellomycetaceae.</title>
        <authorList>
            <person name="Munoz J.F."/>
            <person name="Mcewen J.G."/>
            <person name="Clay O.K."/>
            <person name="Cuomo C.A."/>
        </authorList>
    </citation>
    <scope>NUCLEOTIDE SEQUENCE [LARGE SCALE GENOMIC DNA]</scope>
    <source>
        <strain evidence="8 9">UAMH7299</strain>
    </source>
</reference>
<dbReference type="GO" id="GO:0005886">
    <property type="term" value="C:plasma membrane"/>
    <property type="evidence" value="ECO:0007669"/>
    <property type="project" value="TreeGrafter"/>
</dbReference>
<dbReference type="InterPro" id="IPR036259">
    <property type="entry name" value="MFS_trans_sf"/>
</dbReference>
<dbReference type="AlphaFoldDB" id="A0A2B7WPB2"/>
<comment type="caution">
    <text evidence="8">The sequence shown here is derived from an EMBL/GenBank/DDBJ whole genome shotgun (WGS) entry which is preliminary data.</text>
</comment>
<keyword evidence="3 6" id="KW-1133">Transmembrane helix</keyword>
<dbReference type="GO" id="GO:0022857">
    <property type="term" value="F:transmembrane transporter activity"/>
    <property type="evidence" value="ECO:0007669"/>
    <property type="project" value="InterPro"/>
</dbReference>
<evidence type="ECO:0000256" key="6">
    <source>
        <dbReference type="SAM" id="Phobius"/>
    </source>
</evidence>
<feature type="transmembrane region" description="Helical" evidence="6">
    <location>
        <begin position="162"/>
        <end position="183"/>
    </location>
</feature>
<dbReference type="Proteomes" id="UP000224634">
    <property type="component" value="Unassembled WGS sequence"/>
</dbReference>
<comment type="subcellular location">
    <subcellularLocation>
        <location evidence="1">Membrane</location>
        <topology evidence="1">Multi-pass membrane protein</topology>
    </subcellularLocation>
</comment>
<evidence type="ECO:0000313" key="9">
    <source>
        <dbReference type="Proteomes" id="UP000224634"/>
    </source>
</evidence>
<dbReference type="EMBL" id="PDNA01000294">
    <property type="protein sequence ID" value="PGG98474.1"/>
    <property type="molecule type" value="Genomic_DNA"/>
</dbReference>
<feature type="region of interest" description="Disordered" evidence="5">
    <location>
        <begin position="1"/>
        <end position="26"/>
    </location>
</feature>
<dbReference type="CDD" id="cd17502">
    <property type="entry name" value="MFS_Azr1_MDR_like"/>
    <property type="match status" value="1"/>
</dbReference>
<protein>
    <recommendedName>
        <fullName evidence="7">Major facilitator superfamily (MFS) profile domain-containing protein</fullName>
    </recommendedName>
</protein>
<dbReference type="PANTHER" id="PTHR23501:SF201">
    <property type="entry name" value="MFS AFLATOXIN EFFLUX PUMP"/>
    <property type="match status" value="1"/>
</dbReference>
<feature type="transmembrane region" description="Helical" evidence="6">
    <location>
        <begin position="36"/>
        <end position="62"/>
    </location>
</feature>
<evidence type="ECO:0000256" key="5">
    <source>
        <dbReference type="SAM" id="MobiDB-lite"/>
    </source>
</evidence>
<sequence>MNDEKGSIEPEDGRKDDSSLPGEDGDEIKYPGIKTVLAVMVAVYLAIFLVALDRTIIATAIPRITDEFHSLDDVGWYGSGYLITACTFQLLFGKIYTFYSAKWVFLVAISLFEIGSLIDGAAPTSTAFIIGRAISGLGSAGIFSGSAVIIMNTVPLRKRPIFIGFMGAMFGIASVAGPLLGGLFTERVSWRWCFYINLPIGAAVMFIIAVILKLPDLKRDDARVPIRTQFIRLDPLGTICFLPGMVCLLLALHWGGVTYNWSNARVIVLLVLFGVLITVFIATQIWKGDEATVPPRIMTRRSIAAGFWFINCTPASMLVMVYYLPIWFQAIKGASAVSSGIMTIPLVLSLVIGSIMAGGLVSATGYYVPFMFMSTILISIASGLFTTFTVDTGHPKWIGYQVLYGFGLGVGMQQANMAAQTVLPKKDVPVGVSVMLFGQSLGGAVFLSVAQNIFANRLRSGLENLPNIDASIITNIGVTDIRNLVSDPVALGQVLEMYNQAVVATFKVSLVLSCVALLGALGMEWKSVKGKEKH</sequence>
<dbReference type="Gene3D" id="1.20.1250.20">
    <property type="entry name" value="MFS general substrate transporter like domains"/>
    <property type="match status" value="1"/>
</dbReference>
<feature type="transmembrane region" description="Helical" evidence="6">
    <location>
        <begin position="128"/>
        <end position="150"/>
    </location>
</feature>
<dbReference type="OrthoDB" id="10021397at2759"/>
<evidence type="ECO:0000259" key="7">
    <source>
        <dbReference type="PROSITE" id="PS50850"/>
    </source>
</evidence>
<dbReference type="Pfam" id="PF07690">
    <property type="entry name" value="MFS_1"/>
    <property type="match status" value="1"/>
</dbReference>
<name>A0A2B7WPB2_POLH7</name>
<feature type="transmembrane region" description="Helical" evidence="6">
    <location>
        <begin position="501"/>
        <end position="523"/>
    </location>
</feature>
<dbReference type="InterPro" id="IPR011701">
    <property type="entry name" value="MFS"/>
</dbReference>
<evidence type="ECO:0000256" key="2">
    <source>
        <dbReference type="ARBA" id="ARBA00022692"/>
    </source>
</evidence>
<dbReference type="FunFam" id="1.20.1720.10:FF:000012">
    <property type="entry name" value="MFS toxin efflux pump (AflT)"/>
    <property type="match status" value="1"/>
</dbReference>
<evidence type="ECO:0000313" key="8">
    <source>
        <dbReference type="EMBL" id="PGG98474.1"/>
    </source>
</evidence>
<feature type="transmembrane region" description="Helical" evidence="6">
    <location>
        <begin position="366"/>
        <end position="385"/>
    </location>
</feature>
<dbReference type="SUPFAM" id="SSF103473">
    <property type="entry name" value="MFS general substrate transporter"/>
    <property type="match status" value="1"/>
</dbReference>
<dbReference type="InterPro" id="IPR020846">
    <property type="entry name" value="MFS_dom"/>
</dbReference>
<feature type="transmembrane region" description="Helical" evidence="6">
    <location>
        <begin position="340"/>
        <end position="361"/>
    </location>
</feature>
<accession>A0A2B7WPB2</accession>
<dbReference type="PANTHER" id="PTHR23501">
    <property type="entry name" value="MAJOR FACILITATOR SUPERFAMILY"/>
    <property type="match status" value="1"/>
</dbReference>
<feature type="transmembrane region" description="Helical" evidence="6">
    <location>
        <begin position="307"/>
        <end position="328"/>
    </location>
</feature>
<feature type="transmembrane region" description="Helical" evidence="6">
    <location>
        <begin position="189"/>
        <end position="212"/>
    </location>
</feature>
<gene>
    <name evidence="8" type="ORF">AJ80_09535</name>
</gene>
<keyword evidence="4 6" id="KW-0472">Membrane</keyword>
<dbReference type="PROSITE" id="PS50850">
    <property type="entry name" value="MFS"/>
    <property type="match status" value="1"/>
</dbReference>
<feature type="compositionally biased region" description="Basic and acidic residues" evidence="5">
    <location>
        <begin position="1"/>
        <end position="18"/>
    </location>
</feature>
<keyword evidence="2 6" id="KW-0812">Transmembrane</keyword>
<proteinExistence type="predicted"/>
<evidence type="ECO:0000256" key="4">
    <source>
        <dbReference type="ARBA" id="ARBA00023136"/>
    </source>
</evidence>
<dbReference type="FunFam" id="1.20.1250.20:FF:000196">
    <property type="entry name" value="MFS toxin efflux pump (AflT)"/>
    <property type="match status" value="1"/>
</dbReference>
<feature type="transmembrane region" description="Helical" evidence="6">
    <location>
        <begin position="74"/>
        <end position="92"/>
    </location>
</feature>
<organism evidence="8 9">
    <name type="scientific">Polytolypa hystricis (strain UAMH7299)</name>
    <dbReference type="NCBI Taxonomy" id="1447883"/>
    <lineage>
        <taxon>Eukaryota</taxon>
        <taxon>Fungi</taxon>
        <taxon>Dikarya</taxon>
        <taxon>Ascomycota</taxon>
        <taxon>Pezizomycotina</taxon>
        <taxon>Eurotiomycetes</taxon>
        <taxon>Eurotiomycetidae</taxon>
        <taxon>Onygenales</taxon>
        <taxon>Onygenales incertae sedis</taxon>
        <taxon>Polytolypa</taxon>
    </lineage>
</organism>
<feature type="domain" description="Major facilitator superfamily (MFS) profile" evidence="7">
    <location>
        <begin position="39"/>
        <end position="528"/>
    </location>
</feature>